<dbReference type="InterPro" id="IPR000847">
    <property type="entry name" value="LysR_HTH_N"/>
</dbReference>
<dbReference type="Gene3D" id="3.40.190.290">
    <property type="match status" value="1"/>
</dbReference>
<feature type="domain" description="HTH lysR-type" evidence="5">
    <location>
        <begin position="1"/>
        <end position="59"/>
    </location>
</feature>
<evidence type="ECO:0000256" key="3">
    <source>
        <dbReference type="ARBA" id="ARBA00023125"/>
    </source>
</evidence>
<dbReference type="EMBL" id="MLJW01000263">
    <property type="protein sequence ID" value="OIQ91314.1"/>
    <property type="molecule type" value="Genomic_DNA"/>
</dbReference>
<evidence type="ECO:0000259" key="5">
    <source>
        <dbReference type="PROSITE" id="PS50931"/>
    </source>
</evidence>
<dbReference type="CDD" id="cd08422">
    <property type="entry name" value="PBP2_CrgA_like"/>
    <property type="match status" value="1"/>
</dbReference>
<dbReference type="SUPFAM" id="SSF53850">
    <property type="entry name" value="Periplasmic binding protein-like II"/>
    <property type="match status" value="1"/>
</dbReference>
<dbReference type="InterPro" id="IPR036390">
    <property type="entry name" value="WH_DNA-bd_sf"/>
</dbReference>
<dbReference type="GO" id="GO:0003700">
    <property type="term" value="F:DNA-binding transcription factor activity"/>
    <property type="evidence" value="ECO:0007669"/>
    <property type="project" value="InterPro"/>
</dbReference>
<dbReference type="SUPFAM" id="SSF46785">
    <property type="entry name" value="Winged helix' DNA-binding domain"/>
    <property type="match status" value="1"/>
</dbReference>
<gene>
    <name evidence="6" type="primary">dmlR_10</name>
    <name evidence="6" type="ORF">GALL_267810</name>
</gene>
<sequence>MDITYAMKVLLQIVDSGGFARAAAALDTSNAAVTRQVSTLEAHLGARLLNRTTRRLSLTDAGAEFCARARGILEQIAEAESIAAQGAAQPVGLLRVSAPLSFGVMRLAALLPGFRARYPQLRLDIDLSDRVVDLANEGVDVALRIAGRLDPNLIARRIAPVSMAVCAAPGYLNRHGTPSEPAELAQHETLSFSYLWAGDDWPFTDGDGKVTRVRVHPAVHATSGDLLRELAVAGGGIIMQPTFLVAKELRRGTLVPILSDYKTLVLNLYAVYLSHRHLPSKVRVFIDYLVQAIGSEPAWETQQEHVTSRT</sequence>
<accession>A0A1J5R7F4</accession>
<proteinExistence type="inferred from homology"/>
<dbReference type="GO" id="GO:0006351">
    <property type="term" value="P:DNA-templated transcription"/>
    <property type="evidence" value="ECO:0007669"/>
    <property type="project" value="TreeGrafter"/>
</dbReference>
<dbReference type="GO" id="GO:0043565">
    <property type="term" value="F:sequence-specific DNA binding"/>
    <property type="evidence" value="ECO:0007669"/>
    <property type="project" value="TreeGrafter"/>
</dbReference>
<dbReference type="Pfam" id="PF00126">
    <property type="entry name" value="HTH_1"/>
    <property type="match status" value="1"/>
</dbReference>
<evidence type="ECO:0000256" key="4">
    <source>
        <dbReference type="ARBA" id="ARBA00023163"/>
    </source>
</evidence>
<dbReference type="Pfam" id="PF03466">
    <property type="entry name" value="LysR_substrate"/>
    <property type="match status" value="1"/>
</dbReference>
<name>A0A1J5R7F4_9ZZZZ</name>
<dbReference type="PANTHER" id="PTHR30537">
    <property type="entry name" value="HTH-TYPE TRANSCRIPTIONAL REGULATOR"/>
    <property type="match status" value="1"/>
</dbReference>
<dbReference type="FunFam" id="3.40.190.290:FF:000001">
    <property type="entry name" value="Transcriptional regulator, LysR family"/>
    <property type="match status" value="1"/>
</dbReference>
<keyword evidence="4" id="KW-0804">Transcription</keyword>
<keyword evidence="3" id="KW-0238">DNA-binding</keyword>
<dbReference type="InterPro" id="IPR036388">
    <property type="entry name" value="WH-like_DNA-bd_sf"/>
</dbReference>
<dbReference type="PROSITE" id="PS50931">
    <property type="entry name" value="HTH_LYSR"/>
    <property type="match status" value="1"/>
</dbReference>
<organism evidence="6">
    <name type="scientific">mine drainage metagenome</name>
    <dbReference type="NCBI Taxonomy" id="410659"/>
    <lineage>
        <taxon>unclassified sequences</taxon>
        <taxon>metagenomes</taxon>
        <taxon>ecological metagenomes</taxon>
    </lineage>
</organism>
<protein>
    <submittedName>
        <fullName evidence="6">HTH-type transcriptional regulator DmlR</fullName>
    </submittedName>
</protein>
<dbReference type="InterPro" id="IPR005119">
    <property type="entry name" value="LysR_subst-bd"/>
</dbReference>
<comment type="caution">
    <text evidence="6">The sequence shown here is derived from an EMBL/GenBank/DDBJ whole genome shotgun (WGS) entry which is preliminary data.</text>
</comment>
<comment type="similarity">
    <text evidence="1">Belongs to the LysR transcriptional regulatory family.</text>
</comment>
<dbReference type="Gene3D" id="1.10.10.10">
    <property type="entry name" value="Winged helix-like DNA-binding domain superfamily/Winged helix DNA-binding domain"/>
    <property type="match status" value="1"/>
</dbReference>
<reference evidence="6" key="1">
    <citation type="submission" date="2016-10" db="EMBL/GenBank/DDBJ databases">
        <title>Sequence of Gallionella enrichment culture.</title>
        <authorList>
            <person name="Poehlein A."/>
            <person name="Muehling M."/>
            <person name="Daniel R."/>
        </authorList>
    </citation>
    <scope>NUCLEOTIDE SEQUENCE</scope>
</reference>
<dbReference type="InterPro" id="IPR058163">
    <property type="entry name" value="LysR-type_TF_proteobact-type"/>
</dbReference>
<dbReference type="PANTHER" id="PTHR30537:SF35">
    <property type="entry name" value="TRANSCRIPTIONAL REGULATORY PROTEIN"/>
    <property type="match status" value="1"/>
</dbReference>
<evidence type="ECO:0000256" key="2">
    <source>
        <dbReference type="ARBA" id="ARBA00023015"/>
    </source>
</evidence>
<dbReference type="AlphaFoldDB" id="A0A1J5R7F4"/>
<evidence type="ECO:0000256" key="1">
    <source>
        <dbReference type="ARBA" id="ARBA00009437"/>
    </source>
</evidence>
<evidence type="ECO:0000313" key="6">
    <source>
        <dbReference type="EMBL" id="OIQ91314.1"/>
    </source>
</evidence>
<keyword evidence="2" id="KW-0805">Transcription regulation</keyword>
<dbReference type="FunFam" id="1.10.10.10:FF:000001">
    <property type="entry name" value="LysR family transcriptional regulator"/>
    <property type="match status" value="1"/>
</dbReference>